<name>A0ABN3W0L2_9ACTN</name>
<keyword evidence="3" id="KW-1185">Reference proteome</keyword>
<dbReference type="EMBL" id="BAAAVI010000026">
    <property type="protein sequence ID" value="GAA2877281.1"/>
    <property type="molecule type" value="Genomic_DNA"/>
</dbReference>
<evidence type="ECO:0000256" key="1">
    <source>
        <dbReference type="SAM" id="SignalP"/>
    </source>
</evidence>
<gene>
    <name evidence="2" type="ORF">GCM10010517_38720</name>
</gene>
<protein>
    <submittedName>
        <fullName evidence="2">Uncharacterized protein</fullName>
    </submittedName>
</protein>
<dbReference type="Proteomes" id="UP001500831">
    <property type="component" value="Unassembled WGS sequence"/>
</dbReference>
<organism evidence="2 3">
    <name type="scientific">Streptosporangium fragile</name>
    <dbReference type="NCBI Taxonomy" id="46186"/>
    <lineage>
        <taxon>Bacteria</taxon>
        <taxon>Bacillati</taxon>
        <taxon>Actinomycetota</taxon>
        <taxon>Actinomycetes</taxon>
        <taxon>Streptosporangiales</taxon>
        <taxon>Streptosporangiaceae</taxon>
        <taxon>Streptosporangium</taxon>
    </lineage>
</organism>
<feature type="signal peptide" evidence="1">
    <location>
        <begin position="1"/>
        <end position="22"/>
    </location>
</feature>
<keyword evidence="1" id="KW-0732">Signal</keyword>
<evidence type="ECO:0000313" key="2">
    <source>
        <dbReference type="EMBL" id="GAA2877281.1"/>
    </source>
</evidence>
<proteinExistence type="predicted"/>
<comment type="caution">
    <text evidence="2">The sequence shown here is derived from an EMBL/GenBank/DDBJ whole genome shotgun (WGS) entry which is preliminary data.</text>
</comment>
<accession>A0ABN3W0L2</accession>
<evidence type="ECO:0000313" key="3">
    <source>
        <dbReference type="Proteomes" id="UP001500831"/>
    </source>
</evidence>
<feature type="chain" id="PRO_5047474152" evidence="1">
    <location>
        <begin position="23"/>
        <end position="167"/>
    </location>
</feature>
<reference evidence="2 3" key="1">
    <citation type="journal article" date="2019" name="Int. J. Syst. Evol. Microbiol.">
        <title>The Global Catalogue of Microorganisms (GCM) 10K type strain sequencing project: providing services to taxonomists for standard genome sequencing and annotation.</title>
        <authorList>
            <consortium name="The Broad Institute Genomics Platform"/>
            <consortium name="The Broad Institute Genome Sequencing Center for Infectious Disease"/>
            <person name="Wu L."/>
            <person name="Ma J."/>
        </authorList>
    </citation>
    <scope>NUCLEOTIDE SEQUENCE [LARGE SCALE GENOMIC DNA]</scope>
    <source>
        <strain evidence="2 3">JCM 6242</strain>
    </source>
</reference>
<sequence length="167" mass="17856">MPLLPAAAALSAVLVAAVPAQAAAIPGFPVPKVYGTAFQPDPGHDFTKGLRPRKDGVLRGWITHVDSGRVEYEPIRWVKGRKTKGYFVGPPEGDVTAYASPVAETVVFLSAAGCSGRRSATTVNEKGLGVKRCSRKELLSRAAKAERPALITVYRGEIVKLQEIYTP</sequence>